<dbReference type="Gramene" id="OE9A118894T1">
    <property type="protein sequence ID" value="OE9A118894C1"/>
    <property type="gene ID" value="OE9A118894"/>
</dbReference>
<keyword evidence="1" id="KW-0812">Transmembrane</keyword>
<keyword evidence="3" id="KW-1185">Reference proteome</keyword>
<dbReference type="Gene3D" id="3.40.50.1820">
    <property type="entry name" value="alpha/beta hydrolase"/>
    <property type="match status" value="1"/>
</dbReference>
<dbReference type="GO" id="GO:0016787">
    <property type="term" value="F:hydrolase activity"/>
    <property type="evidence" value="ECO:0007669"/>
    <property type="project" value="UniProtKB-KW"/>
</dbReference>
<keyword evidence="1" id="KW-1133">Transmembrane helix</keyword>
<evidence type="ECO:0000256" key="1">
    <source>
        <dbReference type="SAM" id="Phobius"/>
    </source>
</evidence>
<name>A0A8S0RLE0_OLEEU</name>
<dbReference type="AlphaFoldDB" id="A0A8S0RLE0"/>
<keyword evidence="2" id="KW-0378">Hydrolase</keyword>
<keyword evidence="1" id="KW-0472">Membrane</keyword>
<evidence type="ECO:0000313" key="2">
    <source>
        <dbReference type="EMBL" id="CAA2980076.1"/>
    </source>
</evidence>
<evidence type="ECO:0000313" key="3">
    <source>
        <dbReference type="Proteomes" id="UP000594638"/>
    </source>
</evidence>
<accession>A0A8S0RLE0</accession>
<proteinExistence type="predicted"/>
<dbReference type="PANTHER" id="PTHR43329">
    <property type="entry name" value="EPOXIDE HYDROLASE"/>
    <property type="match status" value="1"/>
</dbReference>
<reference evidence="2 3" key="1">
    <citation type="submission" date="2019-12" db="EMBL/GenBank/DDBJ databases">
        <authorList>
            <person name="Alioto T."/>
            <person name="Alioto T."/>
            <person name="Gomez Garrido J."/>
        </authorList>
    </citation>
    <scope>NUCLEOTIDE SEQUENCE [LARGE SCALE GENOMIC DNA]</scope>
</reference>
<protein>
    <submittedName>
        <fullName evidence="2">Bifunctional epoxide hydrolase 2-like</fullName>
    </submittedName>
</protein>
<dbReference type="Proteomes" id="UP000594638">
    <property type="component" value="Unassembled WGS sequence"/>
</dbReference>
<sequence length="161" mass="18373">MEKIEHKIIPVNGLNMHVAELGEGPLVLLLHGFPELWYSWRHQILYLAAQGYRDSRRPVSDGDGETVSSPRMLSSLSLLQFFWRLLLLSAGCAAYCRVTYWLLPSSLFAARLHRTAGCRSTVRRPSPQKAPSLCNYVWLCIPQIRFFAICLLVDKLLILFV</sequence>
<dbReference type="OrthoDB" id="7130006at2759"/>
<comment type="caution">
    <text evidence="2">The sequence shown here is derived from an EMBL/GenBank/DDBJ whole genome shotgun (WGS) entry which is preliminary data.</text>
</comment>
<dbReference type="EMBL" id="CACTIH010003640">
    <property type="protein sequence ID" value="CAA2980076.1"/>
    <property type="molecule type" value="Genomic_DNA"/>
</dbReference>
<dbReference type="InterPro" id="IPR029058">
    <property type="entry name" value="AB_hydrolase_fold"/>
</dbReference>
<gene>
    <name evidence="2" type="ORF">OLEA9_A118894</name>
</gene>
<feature type="transmembrane region" description="Helical" evidence="1">
    <location>
        <begin position="81"/>
        <end position="103"/>
    </location>
</feature>
<organism evidence="2 3">
    <name type="scientific">Olea europaea subsp. europaea</name>
    <dbReference type="NCBI Taxonomy" id="158383"/>
    <lineage>
        <taxon>Eukaryota</taxon>
        <taxon>Viridiplantae</taxon>
        <taxon>Streptophyta</taxon>
        <taxon>Embryophyta</taxon>
        <taxon>Tracheophyta</taxon>
        <taxon>Spermatophyta</taxon>
        <taxon>Magnoliopsida</taxon>
        <taxon>eudicotyledons</taxon>
        <taxon>Gunneridae</taxon>
        <taxon>Pentapetalae</taxon>
        <taxon>asterids</taxon>
        <taxon>lamiids</taxon>
        <taxon>Lamiales</taxon>
        <taxon>Oleaceae</taxon>
        <taxon>Oleeae</taxon>
        <taxon>Olea</taxon>
    </lineage>
</organism>
<dbReference type="SUPFAM" id="SSF53474">
    <property type="entry name" value="alpha/beta-Hydrolases"/>
    <property type="match status" value="1"/>
</dbReference>